<dbReference type="GO" id="GO:0043565">
    <property type="term" value="F:sequence-specific DNA binding"/>
    <property type="evidence" value="ECO:0007669"/>
    <property type="project" value="TreeGrafter"/>
</dbReference>
<evidence type="ECO:0000256" key="3">
    <source>
        <dbReference type="ARBA" id="ARBA00023125"/>
    </source>
</evidence>
<organism evidence="8 9">
    <name type="scientific">Fraxinus pennsylvanica</name>
    <dbReference type="NCBI Taxonomy" id="56036"/>
    <lineage>
        <taxon>Eukaryota</taxon>
        <taxon>Viridiplantae</taxon>
        <taxon>Streptophyta</taxon>
        <taxon>Embryophyta</taxon>
        <taxon>Tracheophyta</taxon>
        <taxon>Spermatophyta</taxon>
        <taxon>Magnoliopsida</taxon>
        <taxon>eudicotyledons</taxon>
        <taxon>Gunneridae</taxon>
        <taxon>Pentapetalae</taxon>
        <taxon>asterids</taxon>
        <taxon>lamiids</taxon>
        <taxon>Lamiales</taxon>
        <taxon>Oleaceae</taxon>
        <taxon>Oleeae</taxon>
        <taxon>Fraxinus</taxon>
    </lineage>
</organism>
<dbReference type="PANTHER" id="PTHR31072">
    <property type="entry name" value="TRANSCRIPTION FACTOR TCP4-RELATED"/>
    <property type="match status" value="1"/>
</dbReference>
<dbReference type="PANTHER" id="PTHR31072:SF218">
    <property type="entry name" value="TRANSCRIPTION FACTOR TCP11-RELATED"/>
    <property type="match status" value="1"/>
</dbReference>
<dbReference type="Proteomes" id="UP000834106">
    <property type="component" value="Chromosome 2"/>
</dbReference>
<keyword evidence="9" id="KW-1185">Reference proteome</keyword>
<feature type="domain" description="TCP" evidence="7">
    <location>
        <begin position="53"/>
        <end position="107"/>
    </location>
</feature>
<evidence type="ECO:0000256" key="2">
    <source>
        <dbReference type="ARBA" id="ARBA00023015"/>
    </source>
</evidence>
<name>A0AAD1YRG2_9LAMI</name>
<proteinExistence type="predicted"/>
<dbReference type="PROSITE" id="PS51369">
    <property type="entry name" value="TCP"/>
    <property type="match status" value="1"/>
</dbReference>
<keyword evidence="3" id="KW-0238">DNA-binding</keyword>
<protein>
    <recommendedName>
        <fullName evidence="7">TCP domain-containing protein</fullName>
    </recommendedName>
</protein>
<feature type="compositionally biased region" description="Polar residues" evidence="6">
    <location>
        <begin position="28"/>
        <end position="40"/>
    </location>
</feature>
<feature type="region of interest" description="Disordered" evidence="6">
    <location>
        <begin position="1"/>
        <end position="67"/>
    </location>
</feature>
<dbReference type="InterPro" id="IPR005333">
    <property type="entry name" value="Transcription_factor_TCP"/>
</dbReference>
<evidence type="ECO:0000256" key="6">
    <source>
        <dbReference type="SAM" id="MobiDB-lite"/>
    </source>
</evidence>
<evidence type="ECO:0000313" key="9">
    <source>
        <dbReference type="Proteomes" id="UP000834106"/>
    </source>
</evidence>
<evidence type="ECO:0000313" key="8">
    <source>
        <dbReference type="EMBL" id="CAI9756209.1"/>
    </source>
</evidence>
<feature type="compositionally biased region" description="Basic and acidic residues" evidence="6">
    <location>
        <begin position="52"/>
        <end position="64"/>
    </location>
</feature>
<dbReference type="Pfam" id="PF03634">
    <property type="entry name" value="TCP"/>
    <property type="match status" value="1"/>
</dbReference>
<keyword evidence="4" id="KW-0804">Transcription</keyword>
<dbReference type="InterPro" id="IPR017887">
    <property type="entry name" value="TF_TCP_subgr"/>
</dbReference>
<feature type="compositionally biased region" description="Polar residues" evidence="6">
    <location>
        <begin position="1"/>
        <end position="11"/>
    </location>
</feature>
<keyword evidence="5" id="KW-0539">Nucleus</keyword>
<gene>
    <name evidence="8" type="ORF">FPE_LOCUS3639</name>
</gene>
<dbReference type="GO" id="GO:0003700">
    <property type="term" value="F:DNA-binding transcription factor activity"/>
    <property type="evidence" value="ECO:0007669"/>
    <property type="project" value="InterPro"/>
</dbReference>
<evidence type="ECO:0000256" key="1">
    <source>
        <dbReference type="ARBA" id="ARBA00004123"/>
    </source>
</evidence>
<comment type="subcellular location">
    <subcellularLocation>
        <location evidence="1">Nucleus</location>
    </subcellularLocation>
</comment>
<keyword evidence="2" id="KW-0805">Transcription regulation</keyword>
<accession>A0AAD1YRG2</accession>
<dbReference type="GO" id="GO:0005634">
    <property type="term" value="C:nucleus"/>
    <property type="evidence" value="ECO:0007669"/>
    <property type="project" value="UniProtKB-SubCell"/>
</dbReference>
<evidence type="ECO:0000256" key="4">
    <source>
        <dbReference type="ARBA" id="ARBA00023163"/>
    </source>
</evidence>
<evidence type="ECO:0000256" key="5">
    <source>
        <dbReference type="ARBA" id="ARBA00023242"/>
    </source>
</evidence>
<sequence>MDGGSNNSMRSPNFPFELLQKRNPAEASPSSTFPSNSGNLEAQKKPQPKRNSTKDRHTKVDGRGRRIRMPATCAARVFQLTRELGHKSDGETIEWLLQQAEPAVFAATGTGTIPANFSSLNLSARNSGSTISAPLHLRNNYFNQSLRSSIEDSQRRVLFSGVGLSSSENNPLNCLNGNISVSSMLQAKQEPAVQTHMLQSNTSIPAFHGQLPSQTFLMVTNSSSQVTSGDSLWSFPAIGNSSTMYSGSSMPSGGIHFMNFPTPLALLPGQQLGLEVPRLRRQAMVQGAMTNTLQLVTTYELDSPSVALRSPSCKTNINSLSTCGIIPPAIYKITAAMVMVVDGGGPTTLAIPTCKSVQSINGLFLIDQHEQLQRGICWLCFALL</sequence>
<dbReference type="AlphaFoldDB" id="A0AAD1YRG2"/>
<dbReference type="EMBL" id="OU503037">
    <property type="protein sequence ID" value="CAI9756209.1"/>
    <property type="molecule type" value="Genomic_DNA"/>
</dbReference>
<evidence type="ECO:0000259" key="7">
    <source>
        <dbReference type="PROSITE" id="PS51369"/>
    </source>
</evidence>
<reference evidence="8" key="1">
    <citation type="submission" date="2023-05" db="EMBL/GenBank/DDBJ databases">
        <authorList>
            <person name="Huff M."/>
        </authorList>
    </citation>
    <scope>NUCLEOTIDE SEQUENCE</scope>
</reference>